<dbReference type="EMBL" id="JAGQLG010000004">
    <property type="protein sequence ID" value="MCA9381795.1"/>
    <property type="molecule type" value="Genomic_DNA"/>
</dbReference>
<dbReference type="AlphaFoldDB" id="A0A955RHY1"/>
<dbReference type="PANTHER" id="PTHR43179:SF11">
    <property type="entry name" value="GLYCOSYL TRANSFERASE"/>
    <property type="match status" value="1"/>
</dbReference>
<gene>
    <name evidence="1" type="ORF">KC660_00110</name>
</gene>
<protein>
    <submittedName>
        <fullName evidence="1">Glycosyltransferase family 2 protein</fullName>
    </submittedName>
</protein>
<dbReference type="Proteomes" id="UP000782843">
    <property type="component" value="Unassembled WGS sequence"/>
</dbReference>
<dbReference type="InterPro" id="IPR029044">
    <property type="entry name" value="Nucleotide-diphossugar_trans"/>
</dbReference>
<comment type="caution">
    <text evidence="1">The sequence shown here is derived from an EMBL/GenBank/DDBJ whole genome shotgun (WGS) entry which is preliminary data.</text>
</comment>
<dbReference type="SUPFAM" id="SSF53448">
    <property type="entry name" value="Nucleotide-diphospho-sugar transferases"/>
    <property type="match status" value="1"/>
</dbReference>
<dbReference type="Gene3D" id="3.90.550.10">
    <property type="entry name" value="Spore Coat Polysaccharide Biosynthesis Protein SpsA, Chain A"/>
    <property type="match status" value="1"/>
</dbReference>
<name>A0A955RHY1_9BACT</name>
<reference evidence="1" key="1">
    <citation type="submission" date="2020-04" db="EMBL/GenBank/DDBJ databases">
        <authorList>
            <person name="Zhang T."/>
        </authorList>
    </citation>
    <scope>NUCLEOTIDE SEQUENCE</scope>
    <source>
        <strain evidence="1">HKST-UBA10</strain>
    </source>
</reference>
<organism evidence="1 2">
    <name type="scientific">Candidatus Dojkabacteria bacterium</name>
    <dbReference type="NCBI Taxonomy" id="2099670"/>
    <lineage>
        <taxon>Bacteria</taxon>
        <taxon>Candidatus Dojkabacteria</taxon>
    </lineage>
</organism>
<reference evidence="1" key="2">
    <citation type="journal article" date="2021" name="Microbiome">
        <title>Successional dynamics and alternative stable states in a saline activated sludge microbial community over 9 years.</title>
        <authorList>
            <person name="Wang Y."/>
            <person name="Ye J."/>
            <person name="Ju F."/>
            <person name="Liu L."/>
            <person name="Boyd J.A."/>
            <person name="Deng Y."/>
            <person name="Parks D.H."/>
            <person name="Jiang X."/>
            <person name="Yin X."/>
            <person name="Woodcroft B.J."/>
            <person name="Tyson G.W."/>
            <person name="Hugenholtz P."/>
            <person name="Polz M.F."/>
            <person name="Zhang T."/>
        </authorList>
    </citation>
    <scope>NUCLEOTIDE SEQUENCE</scope>
    <source>
        <strain evidence="1">HKST-UBA10</strain>
    </source>
</reference>
<dbReference type="PANTHER" id="PTHR43179">
    <property type="entry name" value="RHAMNOSYLTRANSFERASE WBBL"/>
    <property type="match status" value="1"/>
</dbReference>
<sequence length="125" mass="14982">VDSGCGCSMAIRMRVIDELGWFDPTYFLYNEDNELCYRYSKAGYKIKLASKSIVHHYFWGSTDVISSAKIFYGVRNRLWFIKKYFGRKRFLYFWLRALGRTLDYAQKFDKIHFTNYLKALIHATR</sequence>
<feature type="non-terminal residue" evidence="1">
    <location>
        <position position="1"/>
    </location>
</feature>
<evidence type="ECO:0000313" key="1">
    <source>
        <dbReference type="EMBL" id="MCA9381795.1"/>
    </source>
</evidence>
<proteinExistence type="predicted"/>
<accession>A0A955RHY1</accession>
<evidence type="ECO:0000313" key="2">
    <source>
        <dbReference type="Proteomes" id="UP000782843"/>
    </source>
</evidence>